<dbReference type="Pfam" id="PF07883">
    <property type="entry name" value="Cupin_2"/>
    <property type="match status" value="1"/>
</dbReference>
<protein>
    <submittedName>
        <fullName evidence="2">Cupin domain protein</fullName>
    </submittedName>
</protein>
<name>A0A0H2LRD6_VARPD</name>
<dbReference type="InterPro" id="IPR014710">
    <property type="entry name" value="RmlC-like_jellyroll"/>
</dbReference>
<keyword evidence="3" id="KW-1185">Reference proteome</keyword>
<dbReference type="RefSeq" id="WP_155419746.1">
    <property type="nucleotide sequence ID" value="NZ_JZWI01000044.1"/>
</dbReference>
<comment type="caution">
    <text evidence="2">The sequence shown here is derived from an EMBL/GenBank/DDBJ whole genome shotgun (WGS) entry which is preliminary data.</text>
</comment>
<dbReference type="Proteomes" id="UP000035170">
    <property type="component" value="Unassembled WGS sequence"/>
</dbReference>
<organism evidence="2 3">
    <name type="scientific">Variovorax paradoxus</name>
    <dbReference type="NCBI Taxonomy" id="34073"/>
    <lineage>
        <taxon>Bacteria</taxon>
        <taxon>Pseudomonadati</taxon>
        <taxon>Pseudomonadota</taxon>
        <taxon>Betaproteobacteria</taxon>
        <taxon>Burkholderiales</taxon>
        <taxon>Comamonadaceae</taxon>
        <taxon>Variovorax</taxon>
    </lineage>
</organism>
<dbReference type="CDD" id="cd02231">
    <property type="entry name" value="cupin_BLL6423-like"/>
    <property type="match status" value="1"/>
</dbReference>
<dbReference type="InterPro" id="IPR013096">
    <property type="entry name" value="Cupin_2"/>
</dbReference>
<dbReference type="AlphaFoldDB" id="A0A0H2LRD6"/>
<dbReference type="InterPro" id="IPR011051">
    <property type="entry name" value="RmlC_Cupin_sf"/>
</dbReference>
<reference evidence="2 3" key="1">
    <citation type="submission" date="2015-03" db="EMBL/GenBank/DDBJ databases">
        <title>Genome sequence of Variovorax paradoxus TBEA6.</title>
        <authorList>
            <person name="Poehlein A."/>
            <person name="Schuldes J."/>
            <person name="Wuebbeler J.H."/>
            <person name="Hiessl S."/>
            <person name="Steinbuechel A."/>
            <person name="Daniel R."/>
        </authorList>
    </citation>
    <scope>NUCLEOTIDE SEQUENCE [LARGE SCALE GENOMIC DNA]</scope>
    <source>
        <strain evidence="2 3">TBEA6</strain>
    </source>
</reference>
<dbReference type="SUPFAM" id="SSF51182">
    <property type="entry name" value="RmlC-like cupins"/>
    <property type="match status" value="1"/>
</dbReference>
<evidence type="ECO:0000313" key="2">
    <source>
        <dbReference type="EMBL" id="KLN52809.1"/>
    </source>
</evidence>
<gene>
    <name evidence="2" type="ORF">VPARA_60760</name>
</gene>
<sequence length="175" mass="18879">MTDFAPNFIAAVPAQAMKFRRVVTGERNGVSYIAKDEPECPLQMGVEGASGLSVTEFWRTVKNPATNPGSSDTGSLPIAFGPNPGGTVAQIVEWAPDRELFGTDDPAVAGAATMHRTSTIDYIMILSGEIWLVMEEGETLLRKGDTLIQRGSRHGWSNRSNEPCVFFTVMVSAEA</sequence>
<proteinExistence type="predicted"/>
<dbReference type="Gene3D" id="2.60.120.10">
    <property type="entry name" value="Jelly Rolls"/>
    <property type="match status" value="1"/>
</dbReference>
<evidence type="ECO:0000313" key="3">
    <source>
        <dbReference type="Proteomes" id="UP000035170"/>
    </source>
</evidence>
<dbReference type="InterPro" id="IPR047142">
    <property type="entry name" value="OryJ/VirC-like"/>
</dbReference>
<dbReference type="PANTHER" id="PTHR36156">
    <property type="entry name" value="SLR2101 PROTEIN"/>
    <property type="match status" value="1"/>
</dbReference>
<accession>A0A0H2LRD6</accession>
<evidence type="ECO:0000259" key="1">
    <source>
        <dbReference type="Pfam" id="PF07883"/>
    </source>
</evidence>
<dbReference type="PATRIC" id="fig|34073.19.peg.6242"/>
<dbReference type="EMBL" id="JZWI01000044">
    <property type="protein sequence ID" value="KLN52809.1"/>
    <property type="molecule type" value="Genomic_DNA"/>
</dbReference>
<dbReference type="PANTHER" id="PTHR36156:SF2">
    <property type="entry name" value="CUPIN TYPE-2 DOMAIN-CONTAINING PROTEIN"/>
    <property type="match status" value="1"/>
</dbReference>
<feature type="domain" description="Cupin type-2" evidence="1">
    <location>
        <begin position="111"/>
        <end position="169"/>
    </location>
</feature>